<evidence type="ECO:0000256" key="2">
    <source>
        <dbReference type="ARBA" id="ARBA00022729"/>
    </source>
</evidence>
<gene>
    <name evidence="4" type="primary">lptA</name>
    <name evidence="7" type="ORF">RRSL_03742</name>
</gene>
<proteinExistence type="inferred from homology"/>
<comment type="subunit">
    <text evidence="4">Component of the lipopolysaccharide transport and assembly complex.</text>
</comment>
<dbReference type="InterPro" id="IPR005653">
    <property type="entry name" value="OstA-like_N"/>
</dbReference>
<dbReference type="InterPro" id="IPR052037">
    <property type="entry name" value="LPS_export_LptA"/>
</dbReference>
<comment type="function">
    <text evidence="4">Involved in the assembly of lipopolysaccharide (LPS). Required for the translocation of LPS from the inner membrane to the outer membrane.</text>
</comment>
<keyword evidence="3 4" id="KW-0574">Periplasm</keyword>
<dbReference type="Gene3D" id="2.60.450.10">
    <property type="entry name" value="Lipopolysaccharide (LPS) transport protein A like domain"/>
    <property type="match status" value="1"/>
</dbReference>
<reference evidence="7 8" key="1">
    <citation type="journal article" date="2006" name="Mol. Plant Microbe Interact.">
        <title>Identification of open reading frames unique to a select agent: Ralstonia solanacearum race 3 biovar 2.</title>
        <authorList>
            <person name="Gabriel D.W."/>
            <person name="Allen C."/>
            <person name="Schell M."/>
            <person name="Denny T.P."/>
            <person name="Greenberg J.T."/>
            <person name="Duan Y.P."/>
            <person name="Flores-Cruz Z."/>
            <person name="Huang Q."/>
            <person name="Clifford J.M."/>
            <person name="Presting G."/>
            <person name="Gonzalez E.T."/>
            <person name="Reddy J."/>
            <person name="Elphinstone J."/>
            <person name="Swanson J."/>
            <person name="Yao J."/>
            <person name="Mulholland V."/>
            <person name="Liu L."/>
            <person name="Farmerie W."/>
            <person name="Patnaikuni M."/>
            <person name="Balogh B."/>
            <person name="Norman D."/>
            <person name="Alvarez A."/>
            <person name="Castillo J.A."/>
            <person name="Jones J."/>
            <person name="Saddler G."/>
            <person name="Walunas T."/>
            <person name="Zhukov A."/>
            <person name="Mikhailova N."/>
        </authorList>
    </citation>
    <scope>NUCLEOTIDE SEQUENCE [LARGE SCALE GENOMIC DNA]</scope>
    <source>
        <strain evidence="7 8">UW551</strain>
    </source>
</reference>
<evidence type="ECO:0000256" key="3">
    <source>
        <dbReference type="ARBA" id="ARBA00022764"/>
    </source>
</evidence>
<dbReference type="GO" id="GO:0009279">
    <property type="term" value="C:cell outer membrane"/>
    <property type="evidence" value="ECO:0007669"/>
    <property type="project" value="TreeGrafter"/>
</dbReference>
<feature type="region of interest" description="Disordered" evidence="5">
    <location>
        <begin position="215"/>
        <end position="235"/>
    </location>
</feature>
<sequence length="235" mass="25374">MCAAASKGWARRSSKLRPRHRTAPTLPTHRASSDPISMTDTRRASGLAFLALSAALLAALPAHAERADRDKPLVLEADNASYDDLKQVYHLSGNVVLTKGTMVLRSDTADLRTDPEGYNYAIALAKPGNLAFIRQKRDNVDEYIQGWGERIEYDGKQEISKLINRARMERLQGATQLDEIRGAVITYDGQKEFYTASGGAENATAANPSGRVRAVLAPRSGTPGTSAPATPAAKP</sequence>
<dbReference type="AlphaFoldDB" id="A0AB33VGA5"/>
<keyword evidence="2" id="KW-0732">Signal</keyword>
<evidence type="ECO:0000256" key="5">
    <source>
        <dbReference type="SAM" id="MobiDB-lite"/>
    </source>
</evidence>
<keyword evidence="1 4" id="KW-0813">Transport</keyword>
<comment type="caution">
    <text evidence="7">The sequence shown here is derived from an EMBL/GenBank/DDBJ whole genome shotgun (WGS) entry which is preliminary data.</text>
</comment>
<feature type="domain" description="Organic solvent tolerance-like N-terminal" evidence="6">
    <location>
        <begin position="76"/>
        <end position="192"/>
    </location>
</feature>
<organism evidence="7 8">
    <name type="scientific">Ralstonia solanacearum (strain UW551)</name>
    <dbReference type="NCBI Taxonomy" id="342110"/>
    <lineage>
        <taxon>Bacteria</taxon>
        <taxon>Pseudomonadati</taxon>
        <taxon>Pseudomonadota</taxon>
        <taxon>Betaproteobacteria</taxon>
        <taxon>Burkholderiales</taxon>
        <taxon>Burkholderiaceae</taxon>
        <taxon>Ralstonia</taxon>
        <taxon>Ralstonia solanacearum species complex</taxon>
    </lineage>
</organism>
<evidence type="ECO:0000256" key="4">
    <source>
        <dbReference type="HAMAP-Rule" id="MF_01914"/>
    </source>
</evidence>
<accession>A0AB33VGA5</accession>
<protein>
    <recommendedName>
        <fullName evidence="4">Lipopolysaccharide export system protein LptA</fullName>
    </recommendedName>
</protein>
<dbReference type="Pfam" id="PF03968">
    <property type="entry name" value="LptD_N"/>
    <property type="match status" value="1"/>
</dbReference>
<dbReference type="GO" id="GO:0017089">
    <property type="term" value="F:glycolipid transfer activity"/>
    <property type="evidence" value="ECO:0007669"/>
    <property type="project" value="TreeGrafter"/>
</dbReference>
<dbReference type="InterPro" id="IPR014340">
    <property type="entry name" value="LptA"/>
</dbReference>
<dbReference type="GO" id="GO:0001530">
    <property type="term" value="F:lipopolysaccharide binding"/>
    <property type="evidence" value="ECO:0007669"/>
    <property type="project" value="InterPro"/>
</dbReference>
<dbReference type="HAMAP" id="MF_01914">
    <property type="entry name" value="LPS_assembly_LptA"/>
    <property type="match status" value="1"/>
</dbReference>
<feature type="region of interest" description="Disordered" evidence="5">
    <location>
        <begin position="1"/>
        <end position="38"/>
    </location>
</feature>
<evidence type="ECO:0000259" key="6">
    <source>
        <dbReference type="Pfam" id="PF03968"/>
    </source>
</evidence>
<comment type="similarity">
    <text evidence="4">Belongs to the LptA family.</text>
</comment>
<dbReference type="GO" id="GO:0015920">
    <property type="term" value="P:lipopolysaccharide transport"/>
    <property type="evidence" value="ECO:0007669"/>
    <property type="project" value="UniProtKB-UniRule"/>
</dbReference>
<dbReference type="PANTHER" id="PTHR36504:SF1">
    <property type="entry name" value="LIPOPOLYSACCHARIDE EXPORT SYSTEM PROTEIN LPTA"/>
    <property type="match status" value="1"/>
</dbReference>
<evidence type="ECO:0000313" key="7">
    <source>
        <dbReference type="EMBL" id="EAP73832.1"/>
    </source>
</evidence>
<dbReference type="GO" id="GO:0043165">
    <property type="term" value="P:Gram-negative-bacterium-type cell outer membrane assembly"/>
    <property type="evidence" value="ECO:0007669"/>
    <property type="project" value="UniProtKB-UniRule"/>
</dbReference>
<feature type="compositionally biased region" description="Basic residues" evidence="5">
    <location>
        <begin position="9"/>
        <end position="22"/>
    </location>
</feature>
<dbReference type="GO" id="GO:0030288">
    <property type="term" value="C:outer membrane-bounded periplasmic space"/>
    <property type="evidence" value="ECO:0007669"/>
    <property type="project" value="TreeGrafter"/>
</dbReference>
<dbReference type="Proteomes" id="UP000005933">
    <property type="component" value="Unassembled WGS sequence"/>
</dbReference>
<evidence type="ECO:0000313" key="8">
    <source>
        <dbReference type="Proteomes" id="UP000005933"/>
    </source>
</evidence>
<evidence type="ECO:0000256" key="1">
    <source>
        <dbReference type="ARBA" id="ARBA00022448"/>
    </source>
</evidence>
<dbReference type="PANTHER" id="PTHR36504">
    <property type="entry name" value="LIPOPOLYSACCHARIDE EXPORT SYSTEM PROTEIN LPTA"/>
    <property type="match status" value="1"/>
</dbReference>
<comment type="subcellular location">
    <subcellularLocation>
        <location evidence="4">Periplasm</location>
    </subcellularLocation>
</comment>
<dbReference type="NCBIfam" id="TIGR03002">
    <property type="entry name" value="outer_YhbN_LptA"/>
    <property type="match status" value="1"/>
</dbReference>
<name>A0AB33VGA5_RALSU</name>
<feature type="compositionally biased region" description="Low complexity" evidence="5">
    <location>
        <begin position="220"/>
        <end position="235"/>
    </location>
</feature>
<dbReference type="EMBL" id="AAKL01000009">
    <property type="protein sequence ID" value="EAP73832.1"/>
    <property type="molecule type" value="Genomic_DNA"/>
</dbReference>